<dbReference type="RefSeq" id="WP_093036220.1">
    <property type="nucleotide sequence ID" value="NZ_FNNZ01000023.1"/>
</dbReference>
<keyword evidence="8" id="KW-1185">Reference proteome</keyword>
<name>A0A1H3B6H6_THIRO</name>
<evidence type="ECO:0000256" key="3">
    <source>
        <dbReference type="ARBA" id="ARBA00022801"/>
    </source>
</evidence>
<evidence type="ECO:0000313" key="7">
    <source>
        <dbReference type="EMBL" id="SDX37513.1"/>
    </source>
</evidence>
<dbReference type="PROSITE" id="PS01302">
    <property type="entry name" value="UPF0758"/>
    <property type="match status" value="1"/>
</dbReference>
<evidence type="ECO:0000256" key="4">
    <source>
        <dbReference type="ARBA" id="ARBA00022833"/>
    </source>
</evidence>
<evidence type="ECO:0000256" key="5">
    <source>
        <dbReference type="ARBA" id="ARBA00023049"/>
    </source>
</evidence>
<dbReference type="Pfam" id="PF04002">
    <property type="entry name" value="RadC"/>
    <property type="match status" value="1"/>
</dbReference>
<evidence type="ECO:0000256" key="2">
    <source>
        <dbReference type="ARBA" id="ARBA00022723"/>
    </source>
</evidence>
<evidence type="ECO:0000259" key="6">
    <source>
        <dbReference type="PROSITE" id="PS50249"/>
    </source>
</evidence>
<dbReference type="EMBL" id="FNNZ01000023">
    <property type="protein sequence ID" value="SDX37513.1"/>
    <property type="molecule type" value="Genomic_DNA"/>
</dbReference>
<dbReference type="NCBIfam" id="TIGR00608">
    <property type="entry name" value="radc"/>
    <property type="match status" value="1"/>
</dbReference>
<protein>
    <submittedName>
        <fullName evidence="7">DNA repair protein RadC</fullName>
    </submittedName>
</protein>
<dbReference type="PANTHER" id="PTHR30471:SF3">
    <property type="entry name" value="UPF0758 PROTEIN YEES-RELATED"/>
    <property type="match status" value="1"/>
</dbReference>
<dbReference type="OrthoDB" id="9804482at2"/>
<dbReference type="STRING" id="1058.SAMN05421783_12321"/>
<keyword evidence="3" id="KW-0378">Hydrolase</keyword>
<dbReference type="GO" id="GO:0008237">
    <property type="term" value="F:metallopeptidase activity"/>
    <property type="evidence" value="ECO:0007669"/>
    <property type="project" value="UniProtKB-KW"/>
</dbReference>
<dbReference type="Proteomes" id="UP000198816">
    <property type="component" value="Unassembled WGS sequence"/>
</dbReference>
<feature type="domain" description="MPN" evidence="6">
    <location>
        <begin position="45"/>
        <end position="167"/>
    </location>
</feature>
<evidence type="ECO:0000313" key="8">
    <source>
        <dbReference type="Proteomes" id="UP000198816"/>
    </source>
</evidence>
<dbReference type="Gene3D" id="3.40.140.10">
    <property type="entry name" value="Cytidine Deaminase, domain 2"/>
    <property type="match status" value="1"/>
</dbReference>
<keyword evidence="4" id="KW-0862">Zinc</keyword>
<dbReference type="GO" id="GO:0006508">
    <property type="term" value="P:proteolysis"/>
    <property type="evidence" value="ECO:0007669"/>
    <property type="project" value="UniProtKB-KW"/>
</dbReference>
<dbReference type="InterPro" id="IPR001405">
    <property type="entry name" value="UPF0758"/>
</dbReference>
<gene>
    <name evidence="7" type="ORF">SAMN05421783_12321</name>
</gene>
<dbReference type="PANTHER" id="PTHR30471">
    <property type="entry name" value="DNA REPAIR PROTEIN RADC"/>
    <property type="match status" value="1"/>
</dbReference>
<evidence type="ECO:0000256" key="1">
    <source>
        <dbReference type="ARBA" id="ARBA00022670"/>
    </source>
</evidence>
<dbReference type="InterPro" id="IPR020891">
    <property type="entry name" value="UPF0758_CS"/>
</dbReference>
<dbReference type="InterPro" id="IPR037518">
    <property type="entry name" value="MPN"/>
</dbReference>
<accession>A0A1H3B6H6</accession>
<dbReference type="InterPro" id="IPR025657">
    <property type="entry name" value="RadC_JAB"/>
</dbReference>
<keyword evidence="1" id="KW-0645">Protease</keyword>
<keyword evidence="5" id="KW-0482">Metalloprotease</keyword>
<reference evidence="8" key="1">
    <citation type="submission" date="2016-10" db="EMBL/GenBank/DDBJ databases">
        <authorList>
            <person name="Varghese N."/>
            <person name="Submissions S."/>
        </authorList>
    </citation>
    <scope>NUCLEOTIDE SEQUENCE [LARGE SCALE GENOMIC DNA]</scope>
    <source>
        <strain evidence="8">DSM 217</strain>
    </source>
</reference>
<dbReference type="CDD" id="cd08071">
    <property type="entry name" value="MPN_DUF2466"/>
    <property type="match status" value="1"/>
</dbReference>
<dbReference type="GO" id="GO:0046872">
    <property type="term" value="F:metal ion binding"/>
    <property type="evidence" value="ECO:0007669"/>
    <property type="project" value="UniProtKB-KW"/>
</dbReference>
<organism evidence="7 8">
    <name type="scientific">Thiocapsa roseopersicina</name>
    <dbReference type="NCBI Taxonomy" id="1058"/>
    <lineage>
        <taxon>Bacteria</taxon>
        <taxon>Pseudomonadati</taxon>
        <taxon>Pseudomonadota</taxon>
        <taxon>Gammaproteobacteria</taxon>
        <taxon>Chromatiales</taxon>
        <taxon>Chromatiaceae</taxon>
        <taxon>Thiocapsa</taxon>
    </lineage>
</organism>
<dbReference type="SUPFAM" id="SSF102712">
    <property type="entry name" value="JAB1/MPN domain"/>
    <property type="match status" value="1"/>
</dbReference>
<sequence>MKKPQLSLPLEPDHMRRADLPESDRELVANAIRCLEQKYLVKQDCLTNPEATRNFLKLRLYGLHYEVFACLYLDNRHRVIRYEELFRGTIDGASVHPREVLRKVVETGAAAVIFAHNHPSGVPEPSQADLRLTQRLREGLSLFDVRVIDHMIVGDGEAVSMAERGVL</sequence>
<proteinExistence type="predicted"/>
<dbReference type="AlphaFoldDB" id="A0A1H3B6H6"/>
<keyword evidence="2" id="KW-0479">Metal-binding</keyword>
<dbReference type="PROSITE" id="PS50249">
    <property type="entry name" value="MPN"/>
    <property type="match status" value="1"/>
</dbReference>